<feature type="transmembrane region" description="Helical" evidence="4">
    <location>
        <begin position="100"/>
        <end position="122"/>
    </location>
</feature>
<dbReference type="Gene3D" id="1.20.120.1760">
    <property type="match status" value="1"/>
</dbReference>
<feature type="transmembrane region" description="Helical" evidence="4">
    <location>
        <begin position="242"/>
        <end position="263"/>
    </location>
</feature>
<evidence type="ECO:0008006" key="7">
    <source>
        <dbReference type="Google" id="ProtNLM"/>
    </source>
</evidence>
<dbReference type="Proteomes" id="UP001499978">
    <property type="component" value="Unassembled WGS sequence"/>
</dbReference>
<keyword evidence="4" id="KW-0472">Membrane</keyword>
<comment type="similarity">
    <text evidence="2">Belongs to the CDP-alcohol phosphatidyltransferase class-I family.</text>
</comment>
<dbReference type="InterPro" id="IPR048254">
    <property type="entry name" value="CDP_ALCOHOL_P_TRANSF_CS"/>
</dbReference>
<evidence type="ECO:0000256" key="1">
    <source>
        <dbReference type="ARBA" id="ARBA00022679"/>
    </source>
</evidence>
<dbReference type="RefSeq" id="WP_344166493.1">
    <property type="nucleotide sequence ID" value="NZ_BAAARY010000001.1"/>
</dbReference>
<dbReference type="InterPro" id="IPR043130">
    <property type="entry name" value="CDP-OH_PTrfase_TM_dom"/>
</dbReference>
<keyword evidence="6" id="KW-1185">Reference proteome</keyword>
<sequence length="300" mass="32775">MSNRVSIDEIRSRTYKARDAWWTVILVDPVASRLVQWAAPYRWITPNLLTGVALLLGLASAACFATAESAWLIVGGLLFHLSFVVDCMDGKVARLNGTGSFFGVWLDFIVDEIRIIIAAAALMGGQFAATGNPLYLWAAFGILAVHLIRYMSAWHMGKVRAAMRRRRREIAELGADYDARSQAEQAEVDAEDDDDSAETPRDSLSLVSRVRTALLRRRIRTHLVSGIEFQMAAFIIGPITGAVIAAPVIAGAAMLAFEVLLAARLLRQVDRFEATNPTPAEITATIPRPRSATARVPADA</sequence>
<comment type="caution">
    <text evidence="5">The sequence shown here is derived from an EMBL/GenBank/DDBJ whole genome shotgun (WGS) entry which is preliminary data.</text>
</comment>
<keyword evidence="4" id="KW-1133">Transmembrane helix</keyword>
<organism evidence="5 6">
    <name type="scientific">Pilimelia columellifera subsp. columellifera</name>
    <dbReference type="NCBI Taxonomy" id="706583"/>
    <lineage>
        <taxon>Bacteria</taxon>
        <taxon>Bacillati</taxon>
        <taxon>Actinomycetota</taxon>
        <taxon>Actinomycetes</taxon>
        <taxon>Micromonosporales</taxon>
        <taxon>Micromonosporaceae</taxon>
        <taxon>Pilimelia</taxon>
    </lineage>
</organism>
<protein>
    <recommendedName>
        <fullName evidence="7">CDP-alcohol phosphatidyltransferase family protein</fullName>
    </recommendedName>
</protein>
<evidence type="ECO:0000256" key="3">
    <source>
        <dbReference type="SAM" id="MobiDB-lite"/>
    </source>
</evidence>
<proteinExistence type="inferred from homology"/>
<evidence type="ECO:0000256" key="4">
    <source>
        <dbReference type="SAM" id="Phobius"/>
    </source>
</evidence>
<name>A0ABP6A7C4_9ACTN</name>
<keyword evidence="4" id="KW-0812">Transmembrane</keyword>
<feature type="transmembrane region" description="Helical" evidence="4">
    <location>
        <begin position="20"/>
        <end position="39"/>
    </location>
</feature>
<accession>A0ABP6A7C4</accession>
<gene>
    <name evidence="5" type="ORF">GCM10010201_00150</name>
</gene>
<evidence type="ECO:0000313" key="6">
    <source>
        <dbReference type="Proteomes" id="UP001499978"/>
    </source>
</evidence>
<feature type="transmembrane region" description="Helical" evidence="4">
    <location>
        <begin position="51"/>
        <end position="79"/>
    </location>
</feature>
<reference evidence="6" key="1">
    <citation type="journal article" date="2019" name="Int. J. Syst. Evol. Microbiol.">
        <title>The Global Catalogue of Microorganisms (GCM) 10K type strain sequencing project: providing services to taxonomists for standard genome sequencing and annotation.</title>
        <authorList>
            <consortium name="The Broad Institute Genomics Platform"/>
            <consortium name="The Broad Institute Genome Sequencing Center for Infectious Disease"/>
            <person name="Wu L."/>
            <person name="Ma J."/>
        </authorList>
    </citation>
    <scope>NUCLEOTIDE SEQUENCE [LARGE SCALE GENOMIC DNA]</scope>
    <source>
        <strain evidence="6">JCM 3367</strain>
    </source>
</reference>
<keyword evidence="1 2" id="KW-0808">Transferase</keyword>
<dbReference type="EMBL" id="BAAARY010000001">
    <property type="protein sequence ID" value="GAA2509652.1"/>
    <property type="molecule type" value="Genomic_DNA"/>
</dbReference>
<evidence type="ECO:0000256" key="2">
    <source>
        <dbReference type="RuleBase" id="RU003750"/>
    </source>
</evidence>
<dbReference type="InterPro" id="IPR000462">
    <property type="entry name" value="CDP-OH_P_trans"/>
</dbReference>
<dbReference type="Pfam" id="PF01066">
    <property type="entry name" value="CDP-OH_P_transf"/>
    <property type="match status" value="1"/>
</dbReference>
<dbReference type="PROSITE" id="PS00379">
    <property type="entry name" value="CDP_ALCOHOL_P_TRANSF"/>
    <property type="match status" value="1"/>
</dbReference>
<feature type="compositionally biased region" description="Acidic residues" evidence="3">
    <location>
        <begin position="186"/>
        <end position="197"/>
    </location>
</feature>
<evidence type="ECO:0000313" key="5">
    <source>
        <dbReference type="EMBL" id="GAA2509652.1"/>
    </source>
</evidence>
<feature type="region of interest" description="Disordered" evidence="3">
    <location>
        <begin position="184"/>
        <end position="203"/>
    </location>
</feature>
<feature type="transmembrane region" description="Helical" evidence="4">
    <location>
        <begin position="134"/>
        <end position="157"/>
    </location>
</feature>